<keyword evidence="1" id="KW-0808">Transferase</keyword>
<keyword evidence="1" id="KW-0687">Ribonucleoprotein</keyword>
<comment type="caution">
    <text evidence="1">The sequence shown here is derived from an EMBL/GenBank/DDBJ whole genome shotgun (WGS) entry which is preliminary data.</text>
</comment>
<dbReference type="PANTHER" id="PTHR11006:SF4">
    <property type="entry name" value="PROTEIN ARGININE N-METHYLTRANSFERASE 7"/>
    <property type="match status" value="1"/>
</dbReference>
<gene>
    <name evidence="1" type="ORF">LZ536_02750</name>
</gene>
<dbReference type="PANTHER" id="PTHR11006">
    <property type="entry name" value="PROTEIN ARGININE N-METHYLTRANSFERASE"/>
    <property type="match status" value="1"/>
</dbReference>
<dbReference type="GO" id="GO:0008168">
    <property type="term" value="F:methyltransferase activity"/>
    <property type="evidence" value="ECO:0007669"/>
    <property type="project" value="UniProtKB-KW"/>
</dbReference>
<accession>A0ABT0RJK7</accession>
<dbReference type="CDD" id="cd02440">
    <property type="entry name" value="AdoMet_MTases"/>
    <property type="match status" value="1"/>
</dbReference>
<dbReference type="PROSITE" id="PS51678">
    <property type="entry name" value="SAM_MT_PRMT"/>
    <property type="match status" value="1"/>
</dbReference>
<organism evidence="1 2">
    <name type="scientific">Sphingomonas alba</name>
    <dbReference type="NCBI Taxonomy" id="2908208"/>
    <lineage>
        <taxon>Bacteria</taxon>
        <taxon>Pseudomonadati</taxon>
        <taxon>Pseudomonadota</taxon>
        <taxon>Alphaproteobacteria</taxon>
        <taxon>Sphingomonadales</taxon>
        <taxon>Sphingomonadaceae</taxon>
        <taxon>Sphingomonas</taxon>
    </lineage>
</organism>
<dbReference type="Pfam" id="PF06325">
    <property type="entry name" value="PrmA"/>
    <property type="match status" value="1"/>
</dbReference>
<sequence>MSAYADALRKAVTPGCTVFDIGAGQGIFSILACKYGAGAVVAIDPDDTIALARELAANNGCADRITFFQGLSTDFQPSVRADVIVSDIRGGLPLFEHHIPSIVDARERLLRRGGTLIPMRDTIRIALAENTKAYELHERPWLENKFDIDLTAGHRFACNVRTKAEMAPADLLSELQDLLTIDYRHVTDTDATAFATLSATRSGTAHGMNLSFQSELAEGISFSTEPGVPENVYGQNFFPFQRPVELAAGDHVDVEISARLVDGSYIWNWNSEFRRQGQSGAPLKFRQSSFLGKIYSPQSLARQSRQFIPPASEAQQIDQLCLSLVDGKRSLEAIAGELNAKFPNRFTSASDALNHVANLTARYR</sequence>
<dbReference type="Gene3D" id="3.40.50.150">
    <property type="entry name" value="Vaccinia Virus protein VP39"/>
    <property type="match status" value="1"/>
</dbReference>
<evidence type="ECO:0000313" key="1">
    <source>
        <dbReference type="EMBL" id="MCL6682821.1"/>
    </source>
</evidence>
<dbReference type="GO" id="GO:0005840">
    <property type="term" value="C:ribosome"/>
    <property type="evidence" value="ECO:0007669"/>
    <property type="project" value="UniProtKB-KW"/>
</dbReference>
<evidence type="ECO:0000313" key="2">
    <source>
        <dbReference type="Proteomes" id="UP001165363"/>
    </source>
</evidence>
<dbReference type="Gene3D" id="2.70.160.11">
    <property type="entry name" value="Hnrnp arginine n-methyltransferase1"/>
    <property type="match status" value="1"/>
</dbReference>
<keyword evidence="1" id="KW-0489">Methyltransferase</keyword>
<dbReference type="RefSeq" id="WP_249846770.1">
    <property type="nucleotide sequence ID" value="NZ_JAMGBD010000001.1"/>
</dbReference>
<protein>
    <submittedName>
        <fullName evidence="1">50S ribosomal protein L11 methyltransferase</fullName>
    </submittedName>
</protein>
<keyword evidence="1" id="KW-0689">Ribosomal protein</keyword>
<dbReference type="Proteomes" id="UP001165363">
    <property type="component" value="Unassembled WGS sequence"/>
</dbReference>
<dbReference type="GO" id="GO:0032259">
    <property type="term" value="P:methylation"/>
    <property type="evidence" value="ECO:0007669"/>
    <property type="project" value="UniProtKB-KW"/>
</dbReference>
<keyword evidence="2" id="KW-1185">Reference proteome</keyword>
<reference evidence="1" key="1">
    <citation type="submission" date="2022-05" db="EMBL/GenBank/DDBJ databases">
        <authorList>
            <person name="Jo J.-H."/>
            <person name="Im W.-T."/>
        </authorList>
    </citation>
    <scope>NUCLEOTIDE SEQUENCE</scope>
    <source>
        <strain evidence="1">SE158</strain>
    </source>
</reference>
<dbReference type="InterPro" id="IPR025799">
    <property type="entry name" value="Arg_MeTrfase"/>
</dbReference>
<dbReference type="SUPFAM" id="SSF53335">
    <property type="entry name" value="S-adenosyl-L-methionine-dependent methyltransferases"/>
    <property type="match status" value="1"/>
</dbReference>
<name>A0ABT0RJK7_9SPHN</name>
<dbReference type="EMBL" id="JAMGBD010000001">
    <property type="protein sequence ID" value="MCL6682821.1"/>
    <property type="molecule type" value="Genomic_DNA"/>
</dbReference>
<dbReference type="InterPro" id="IPR029063">
    <property type="entry name" value="SAM-dependent_MTases_sf"/>
</dbReference>
<proteinExistence type="predicted"/>